<evidence type="ECO:0000259" key="1">
    <source>
        <dbReference type="Pfam" id="PF13460"/>
    </source>
</evidence>
<dbReference type="InterPro" id="IPR036291">
    <property type="entry name" value="NAD(P)-bd_dom_sf"/>
</dbReference>
<dbReference type="Proteomes" id="UP000572680">
    <property type="component" value="Unassembled WGS sequence"/>
</dbReference>
<dbReference type="PANTHER" id="PTHR12126:SF11">
    <property type="entry name" value="NADH DEHYDROGENASE [UBIQUINONE] 1 ALPHA SUBCOMPLEX SUBUNIT 9, MITOCHONDRIAL"/>
    <property type="match status" value="1"/>
</dbReference>
<dbReference type="SUPFAM" id="SSF51735">
    <property type="entry name" value="NAD(P)-binding Rossmann-fold domains"/>
    <property type="match status" value="1"/>
</dbReference>
<gene>
    <name evidence="2" type="ORF">HNR61_004168</name>
</gene>
<organism evidence="2 3">
    <name type="scientific">Actinomadura namibiensis</name>
    <dbReference type="NCBI Taxonomy" id="182080"/>
    <lineage>
        <taxon>Bacteria</taxon>
        <taxon>Bacillati</taxon>
        <taxon>Actinomycetota</taxon>
        <taxon>Actinomycetes</taxon>
        <taxon>Streptosporangiales</taxon>
        <taxon>Thermomonosporaceae</taxon>
        <taxon>Actinomadura</taxon>
    </lineage>
</organism>
<evidence type="ECO:0000313" key="3">
    <source>
        <dbReference type="Proteomes" id="UP000572680"/>
    </source>
</evidence>
<dbReference type="PANTHER" id="PTHR12126">
    <property type="entry name" value="NADH-UBIQUINONE OXIDOREDUCTASE 39 KDA SUBUNIT-RELATED"/>
    <property type="match status" value="1"/>
</dbReference>
<comment type="caution">
    <text evidence="2">The sequence shown here is derived from an EMBL/GenBank/DDBJ whole genome shotgun (WGS) entry which is preliminary data.</text>
</comment>
<dbReference type="InterPro" id="IPR016040">
    <property type="entry name" value="NAD(P)-bd_dom"/>
</dbReference>
<proteinExistence type="predicted"/>
<dbReference type="RefSeq" id="WP_182844810.1">
    <property type="nucleotide sequence ID" value="NZ_BAAALP010000005.1"/>
</dbReference>
<reference evidence="2 3" key="1">
    <citation type="submission" date="2020-08" db="EMBL/GenBank/DDBJ databases">
        <title>Genomic Encyclopedia of Type Strains, Phase IV (KMG-IV): sequencing the most valuable type-strain genomes for metagenomic binning, comparative biology and taxonomic classification.</title>
        <authorList>
            <person name="Goeker M."/>
        </authorList>
    </citation>
    <scope>NUCLEOTIDE SEQUENCE [LARGE SCALE GENOMIC DNA]</scope>
    <source>
        <strain evidence="2 3">DSM 44197</strain>
    </source>
</reference>
<sequence length="242" mass="25477">MRIAVIGGTGTLGRHVVADLEGRGHRVRALSRGSAEHPVDLRTGAGLPEALAGCAVVVDASNDQSRQAARTLVDGTRRLLEAEAAAGVGHHVCVSVLGCGRVPIGYFRTKVRQEAAVTEGPVPWTIVRAAQFHELVAATLGGPVLPLPRVLLQPVAAADAARAIAEVAERPARRGWVEVAGPEVADARALARTWRSVTGRRALTFPVPLPGRLGRELRAGALTSVRPDHQGSATFTAWLERP</sequence>
<dbReference type="AlphaFoldDB" id="A0A7W3LQT0"/>
<dbReference type="EMBL" id="JACJIA010000005">
    <property type="protein sequence ID" value="MBA8952522.1"/>
    <property type="molecule type" value="Genomic_DNA"/>
</dbReference>
<protein>
    <submittedName>
        <fullName evidence="2">Uncharacterized protein YbjT (DUF2867 family)</fullName>
    </submittedName>
</protein>
<name>A0A7W3LQT0_ACTNM</name>
<dbReference type="Pfam" id="PF13460">
    <property type="entry name" value="NAD_binding_10"/>
    <property type="match status" value="1"/>
</dbReference>
<keyword evidence="3" id="KW-1185">Reference proteome</keyword>
<dbReference type="GO" id="GO:0044877">
    <property type="term" value="F:protein-containing complex binding"/>
    <property type="evidence" value="ECO:0007669"/>
    <property type="project" value="TreeGrafter"/>
</dbReference>
<accession>A0A7W3LQT0</accession>
<dbReference type="InterPro" id="IPR051207">
    <property type="entry name" value="ComplexI_NDUFA9_subunit"/>
</dbReference>
<evidence type="ECO:0000313" key="2">
    <source>
        <dbReference type="EMBL" id="MBA8952522.1"/>
    </source>
</evidence>
<dbReference type="Gene3D" id="3.40.50.720">
    <property type="entry name" value="NAD(P)-binding Rossmann-like Domain"/>
    <property type="match status" value="1"/>
</dbReference>
<feature type="domain" description="NAD(P)-binding" evidence="1">
    <location>
        <begin position="7"/>
        <end position="170"/>
    </location>
</feature>